<name>A0A0E9W6Q3_ANGAN</name>
<dbReference type="AlphaFoldDB" id="A0A0E9W6Q3"/>
<protein>
    <submittedName>
        <fullName evidence="1">Uncharacterized protein</fullName>
    </submittedName>
</protein>
<proteinExistence type="predicted"/>
<dbReference type="EMBL" id="GBXM01022545">
    <property type="protein sequence ID" value="JAH86032.1"/>
    <property type="molecule type" value="Transcribed_RNA"/>
</dbReference>
<evidence type="ECO:0000313" key="1">
    <source>
        <dbReference type="EMBL" id="JAH86032.1"/>
    </source>
</evidence>
<sequence length="47" mass="5640">MYLCTYSLRPTHLPGVAQSYGFTEPRKQIIQYTLRALWRKGIPRHKY</sequence>
<accession>A0A0E9W6Q3</accession>
<reference evidence="1" key="2">
    <citation type="journal article" date="2015" name="Fish Shellfish Immunol.">
        <title>Early steps in the European eel (Anguilla anguilla)-Vibrio vulnificus interaction in the gills: Role of the RtxA13 toxin.</title>
        <authorList>
            <person name="Callol A."/>
            <person name="Pajuelo D."/>
            <person name="Ebbesson L."/>
            <person name="Teles M."/>
            <person name="MacKenzie S."/>
            <person name="Amaro C."/>
        </authorList>
    </citation>
    <scope>NUCLEOTIDE SEQUENCE</scope>
</reference>
<organism evidence="1">
    <name type="scientific">Anguilla anguilla</name>
    <name type="common">European freshwater eel</name>
    <name type="synonym">Muraena anguilla</name>
    <dbReference type="NCBI Taxonomy" id="7936"/>
    <lineage>
        <taxon>Eukaryota</taxon>
        <taxon>Metazoa</taxon>
        <taxon>Chordata</taxon>
        <taxon>Craniata</taxon>
        <taxon>Vertebrata</taxon>
        <taxon>Euteleostomi</taxon>
        <taxon>Actinopterygii</taxon>
        <taxon>Neopterygii</taxon>
        <taxon>Teleostei</taxon>
        <taxon>Anguilliformes</taxon>
        <taxon>Anguillidae</taxon>
        <taxon>Anguilla</taxon>
    </lineage>
</organism>
<reference evidence="1" key="1">
    <citation type="submission" date="2014-11" db="EMBL/GenBank/DDBJ databases">
        <authorList>
            <person name="Amaro Gonzalez C."/>
        </authorList>
    </citation>
    <scope>NUCLEOTIDE SEQUENCE</scope>
</reference>